<feature type="domain" description="BRCT" evidence="2">
    <location>
        <begin position="336"/>
        <end position="408"/>
    </location>
</feature>
<sequence>MPDQAENTRAGLLDSCRIAFVLSKTLSSAMITELSQIVKQHGAEVLEPDRKGKLRVLEATHIVSNTIDFSQYKDAEEYMVPVVTTAWIKNTVARGKVAQVRPYSPDPRMIFSNVILTCADIPDTDKEIIHGATMAQGGMYTKDMTKQTTHVCALSMDHPKCIEVEKRKLKCKIVLPHWFDDCFRLGKRIDEGPYLLPDPEILRVGSEVDVRIPSSQHLEGATSALPDMMVEGKRTATVFQQRRVMLSPDLGINARARKILVDIIEGGDGRVVESVDACDIFVCQFRDGDDYIKAAQSAKEVGNLAWLYYLIIHNEWTSPLRRLLHYPIPRNGIPGFENMKITISNYGGDARTYLENLIKAAGAEYTKSMKADNTHLITARMHSEKCDAARDWNIEILNHLWIEESYAKCQIQPLTLPKYHHFPARTNLGEVIGQTMHEERVLRAIFYPGGEKPPATNKKRKSMSDAKETTRKTAPEFSVMNESSPSRAKNTNKGAVRNQPPVGDFVTPAKGRHVRSGKENDTPSVVSTGSRSAKAQAVSKLQGLAGDIALYEKEKKRTGKDGPWGGKRAADQIDKDRSTRGSSLAEEAEVEEAPASNKRPSKKQKLSSLPQVEMRVCLTGYKGWVGDLAKEEADRKKLRAMGIQIVQDNQPCDYLAAPHMVRTQKFLRGLAKGVEVLDSNFIDECLKAGELLDPNDFILKDRENEKKFGLKLSTSVARARANRGRLLHGIPIYCTADIRNGPEAYQAIAEANGAIFKIYRARSGTTIRPTTAEEDGGAPPDPVYLLSATEPTEKALWSKFEKMAQDGHMEPRIVTPDWLLDVAMRQELTFDKRFLTKNWYRNG</sequence>
<gene>
    <name evidence="3" type="ORF">QBC47DRAFT_381028</name>
</gene>
<feature type="domain" description="BRCT" evidence="2">
    <location>
        <begin position="18"/>
        <end position="105"/>
    </location>
</feature>
<dbReference type="GO" id="GO:1990683">
    <property type="term" value="P:DNA double-strand break attachment to nuclear envelope"/>
    <property type="evidence" value="ECO:0007669"/>
    <property type="project" value="TreeGrafter"/>
</dbReference>
<dbReference type="EMBL" id="MU839833">
    <property type="protein sequence ID" value="KAK1755707.1"/>
    <property type="molecule type" value="Genomic_DNA"/>
</dbReference>
<dbReference type="Pfam" id="PF12738">
    <property type="entry name" value="PTCB-BRCT"/>
    <property type="match status" value="1"/>
</dbReference>
<feature type="compositionally biased region" description="Basic and acidic residues" evidence="1">
    <location>
        <begin position="462"/>
        <end position="474"/>
    </location>
</feature>
<dbReference type="Gene3D" id="3.40.50.10190">
    <property type="entry name" value="BRCT domain"/>
    <property type="match status" value="5"/>
</dbReference>
<feature type="domain" description="BRCT" evidence="2">
    <location>
        <begin position="106"/>
        <end position="196"/>
    </location>
</feature>
<dbReference type="CDD" id="cd18437">
    <property type="entry name" value="BRCT_BRC1_like_rpt3"/>
    <property type="match status" value="1"/>
</dbReference>
<protein>
    <submittedName>
        <fullName evidence="3">BRCT domain-containing protein</fullName>
    </submittedName>
</protein>
<name>A0AAJ0BF77_9PEZI</name>
<dbReference type="InterPro" id="IPR053036">
    <property type="entry name" value="CellCycle_DNARepair_Reg"/>
</dbReference>
<organism evidence="3 4">
    <name type="scientific">Echria macrotheca</name>
    <dbReference type="NCBI Taxonomy" id="438768"/>
    <lineage>
        <taxon>Eukaryota</taxon>
        <taxon>Fungi</taxon>
        <taxon>Dikarya</taxon>
        <taxon>Ascomycota</taxon>
        <taxon>Pezizomycotina</taxon>
        <taxon>Sordariomycetes</taxon>
        <taxon>Sordariomycetidae</taxon>
        <taxon>Sordariales</taxon>
        <taxon>Schizotheciaceae</taxon>
        <taxon>Echria</taxon>
    </lineage>
</organism>
<evidence type="ECO:0000313" key="4">
    <source>
        <dbReference type="Proteomes" id="UP001239445"/>
    </source>
</evidence>
<comment type="caution">
    <text evidence="3">The sequence shown here is derived from an EMBL/GenBank/DDBJ whole genome shotgun (WGS) entry which is preliminary data.</text>
</comment>
<dbReference type="InterPro" id="IPR036420">
    <property type="entry name" value="BRCT_dom_sf"/>
</dbReference>
<dbReference type="Pfam" id="PF00533">
    <property type="entry name" value="BRCT"/>
    <property type="match status" value="1"/>
</dbReference>
<evidence type="ECO:0000259" key="2">
    <source>
        <dbReference type="PROSITE" id="PS50172"/>
    </source>
</evidence>
<evidence type="ECO:0000256" key="1">
    <source>
        <dbReference type="SAM" id="MobiDB-lite"/>
    </source>
</evidence>
<dbReference type="GO" id="GO:0006302">
    <property type="term" value="P:double-strand break repair"/>
    <property type="evidence" value="ECO:0007669"/>
    <property type="project" value="TreeGrafter"/>
</dbReference>
<dbReference type="SMART" id="SM00292">
    <property type="entry name" value="BRCT"/>
    <property type="match status" value="6"/>
</dbReference>
<dbReference type="PANTHER" id="PTHR47667:SF1">
    <property type="entry name" value="REGULATOR OF TY1 TRANSPOSITION PROTEIN 107"/>
    <property type="match status" value="1"/>
</dbReference>
<dbReference type="GO" id="GO:0005634">
    <property type="term" value="C:nucleus"/>
    <property type="evidence" value="ECO:0007669"/>
    <property type="project" value="TreeGrafter"/>
</dbReference>
<dbReference type="FunFam" id="3.40.50.10190:FF:000066">
    <property type="entry name" value="BRCT domain protein (Eurofung)"/>
    <property type="match status" value="1"/>
</dbReference>
<dbReference type="PROSITE" id="PS50172">
    <property type="entry name" value="BRCT"/>
    <property type="match status" value="4"/>
</dbReference>
<dbReference type="FunFam" id="3.40.50.10190:FF:000048">
    <property type="entry name" value="DNA repair protein Rtt107"/>
    <property type="match status" value="1"/>
</dbReference>
<keyword evidence="4" id="KW-1185">Reference proteome</keyword>
<feature type="region of interest" description="Disordered" evidence="1">
    <location>
        <begin position="448"/>
        <end position="538"/>
    </location>
</feature>
<feature type="compositionally biased region" description="Polar residues" evidence="1">
    <location>
        <begin position="480"/>
        <end position="493"/>
    </location>
</feature>
<dbReference type="CDD" id="cd18439">
    <property type="entry name" value="BRCT_BRC1_like_rpt6"/>
    <property type="match status" value="1"/>
</dbReference>
<feature type="region of interest" description="Disordered" evidence="1">
    <location>
        <begin position="555"/>
        <end position="609"/>
    </location>
</feature>
<proteinExistence type="predicted"/>
<dbReference type="GO" id="GO:0035361">
    <property type="term" value="C:Cul8-RING ubiquitin ligase complex"/>
    <property type="evidence" value="ECO:0007669"/>
    <property type="project" value="TreeGrafter"/>
</dbReference>
<dbReference type="AlphaFoldDB" id="A0AAJ0BF77"/>
<dbReference type="Proteomes" id="UP001239445">
    <property type="component" value="Unassembled WGS sequence"/>
</dbReference>
<dbReference type="CDD" id="cd17743">
    <property type="entry name" value="BRCT_BRC1_like_rpt5"/>
    <property type="match status" value="1"/>
</dbReference>
<accession>A0AAJ0BF77</accession>
<dbReference type="PANTHER" id="PTHR47667">
    <property type="entry name" value="REGULATOR OF TY1 TRANSPOSITION PROTEIN 107"/>
    <property type="match status" value="1"/>
</dbReference>
<dbReference type="InterPro" id="IPR001357">
    <property type="entry name" value="BRCT_dom"/>
</dbReference>
<dbReference type="CDD" id="cd18438">
    <property type="entry name" value="BRCT_BRC1_like_rpt4"/>
    <property type="match status" value="1"/>
</dbReference>
<feature type="compositionally biased region" description="Polar residues" evidence="1">
    <location>
        <begin position="522"/>
        <end position="533"/>
    </location>
</feature>
<evidence type="ECO:0000313" key="3">
    <source>
        <dbReference type="EMBL" id="KAK1755707.1"/>
    </source>
</evidence>
<feature type="compositionally biased region" description="Basic and acidic residues" evidence="1">
    <location>
        <begin position="568"/>
        <end position="579"/>
    </location>
</feature>
<dbReference type="CDD" id="cd18436">
    <property type="entry name" value="BRCT_BRC1_like_rpt2"/>
    <property type="match status" value="1"/>
</dbReference>
<feature type="domain" description="BRCT" evidence="2">
    <location>
        <begin position="614"/>
        <end position="699"/>
    </location>
</feature>
<dbReference type="Pfam" id="PF16770">
    <property type="entry name" value="RTT107_BRCT_5"/>
    <property type="match status" value="1"/>
</dbReference>
<reference evidence="3" key="1">
    <citation type="submission" date="2023-06" db="EMBL/GenBank/DDBJ databases">
        <title>Genome-scale phylogeny and comparative genomics of the fungal order Sordariales.</title>
        <authorList>
            <consortium name="Lawrence Berkeley National Laboratory"/>
            <person name="Hensen N."/>
            <person name="Bonometti L."/>
            <person name="Westerberg I."/>
            <person name="Brannstrom I.O."/>
            <person name="Guillou S."/>
            <person name="Cros-Aarteil S."/>
            <person name="Calhoun S."/>
            <person name="Haridas S."/>
            <person name="Kuo A."/>
            <person name="Mondo S."/>
            <person name="Pangilinan J."/>
            <person name="Riley R."/>
            <person name="Labutti K."/>
            <person name="Andreopoulos B."/>
            <person name="Lipzen A."/>
            <person name="Chen C."/>
            <person name="Yanf M."/>
            <person name="Daum C."/>
            <person name="Ng V."/>
            <person name="Clum A."/>
            <person name="Steindorff A."/>
            <person name="Ohm R."/>
            <person name="Martin F."/>
            <person name="Silar P."/>
            <person name="Natvig D."/>
            <person name="Lalanne C."/>
            <person name="Gautier V."/>
            <person name="Ament-Velasquez S.L."/>
            <person name="Kruys A."/>
            <person name="Hutchinson M.I."/>
            <person name="Powell A.J."/>
            <person name="Barry K."/>
            <person name="Miller A.N."/>
            <person name="Grigoriev I.V."/>
            <person name="Debuchy R."/>
            <person name="Gladieux P."/>
            <person name="Thoren M.H."/>
            <person name="Johannesson H."/>
        </authorList>
    </citation>
    <scope>NUCLEOTIDE SEQUENCE</scope>
    <source>
        <strain evidence="3">PSN4</strain>
    </source>
</reference>
<dbReference type="SUPFAM" id="SSF52113">
    <property type="entry name" value="BRCT domain"/>
    <property type="match status" value="4"/>
</dbReference>